<organism evidence="2 3">
    <name type="scientific">Nesterenkonia jeotgali</name>
    <dbReference type="NCBI Taxonomy" id="317018"/>
    <lineage>
        <taxon>Bacteria</taxon>
        <taxon>Bacillati</taxon>
        <taxon>Actinomycetota</taxon>
        <taxon>Actinomycetes</taxon>
        <taxon>Micrococcales</taxon>
        <taxon>Micrococcaceae</taxon>
        <taxon>Nesterenkonia</taxon>
    </lineage>
</organism>
<dbReference type="STRING" id="317018.AVL63_10345"/>
<keyword evidence="3" id="KW-1185">Reference proteome</keyword>
<dbReference type="Proteomes" id="UP000054023">
    <property type="component" value="Unassembled WGS sequence"/>
</dbReference>
<comment type="caution">
    <text evidence="2">The sequence shown here is derived from an EMBL/GenBank/DDBJ whole genome shotgun (WGS) entry which is preliminary data.</text>
</comment>
<proteinExistence type="predicted"/>
<evidence type="ECO:0000313" key="2">
    <source>
        <dbReference type="EMBL" id="KUG59535.1"/>
    </source>
</evidence>
<dbReference type="PANTHER" id="PTHR37946:SF1">
    <property type="entry name" value="SLL1969 PROTEIN"/>
    <property type="match status" value="1"/>
</dbReference>
<accession>A0A0W8IHM0</accession>
<gene>
    <name evidence="2" type="ORF">AVL63_10345</name>
</gene>
<dbReference type="InterPro" id="IPR029058">
    <property type="entry name" value="AB_hydrolase_fold"/>
</dbReference>
<evidence type="ECO:0000256" key="1">
    <source>
        <dbReference type="SAM" id="MobiDB-lite"/>
    </source>
</evidence>
<dbReference type="SUPFAM" id="SSF53474">
    <property type="entry name" value="alpha/beta-Hydrolases"/>
    <property type="match status" value="1"/>
</dbReference>
<dbReference type="Gene3D" id="3.40.50.1820">
    <property type="entry name" value="alpha/beta hydrolase"/>
    <property type="match status" value="1"/>
</dbReference>
<evidence type="ECO:0008006" key="4">
    <source>
        <dbReference type="Google" id="ProtNLM"/>
    </source>
</evidence>
<protein>
    <recommendedName>
        <fullName evidence="4">AB hydrolase-1 domain-containing protein</fullName>
    </recommendedName>
</protein>
<name>A0A0W8IHM0_9MICC</name>
<dbReference type="EMBL" id="LQBM01000002">
    <property type="protein sequence ID" value="KUG59535.1"/>
    <property type="molecule type" value="Genomic_DNA"/>
</dbReference>
<dbReference type="AlphaFoldDB" id="A0A0W8IHM0"/>
<dbReference type="PANTHER" id="PTHR37946">
    <property type="entry name" value="SLL1969 PROTEIN"/>
    <property type="match status" value="1"/>
</dbReference>
<feature type="region of interest" description="Disordered" evidence="1">
    <location>
        <begin position="260"/>
        <end position="284"/>
    </location>
</feature>
<sequence>MTRLPSAAPPAGAGRLRLRAATELGLNLSAWGRDYAYALRRQASGLLRRPDPRAYRQPESPRPPVLLLPGIYEAWAFMLPVANVLREQGYDVHAVVDLGYNGGNLEDMADLVDEYLRREGLTRCVLVAHSKGGLIGKLLLTRHAQSDLLLGLVTMNTPFEGSPLARALPLPALRLFLPRSPELAELDAHREVDQRIVSIYGRFDPHIPGGSQLPGARNVQLGTRGHFLPLGDARVHQAVLDGVQQLGGCDSRLTSPLAHPCEDGMPSGHHLGGSAEASSSRICR</sequence>
<dbReference type="RefSeq" id="WP_058887769.1">
    <property type="nucleotide sequence ID" value="NZ_LQBM01000002.1"/>
</dbReference>
<evidence type="ECO:0000313" key="3">
    <source>
        <dbReference type="Proteomes" id="UP000054023"/>
    </source>
</evidence>
<reference evidence="3" key="1">
    <citation type="submission" date="2015-12" db="EMBL/GenBank/DDBJ databases">
        <authorList>
            <person name="Nair G.R."/>
            <person name="Kaur G."/>
            <person name="Mayilraj S."/>
        </authorList>
    </citation>
    <scope>NUCLEOTIDE SEQUENCE [LARGE SCALE GENOMIC DNA]</scope>
    <source>
        <strain evidence="3">CD08_7</strain>
    </source>
</reference>